<name>A0AAN9TK17_9HEMI</name>
<organism evidence="1 2">
    <name type="scientific">Parthenolecanium corni</name>
    <dbReference type="NCBI Taxonomy" id="536013"/>
    <lineage>
        <taxon>Eukaryota</taxon>
        <taxon>Metazoa</taxon>
        <taxon>Ecdysozoa</taxon>
        <taxon>Arthropoda</taxon>
        <taxon>Hexapoda</taxon>
        <taxon>Insecta</taxon>
        <taxon>Pterygota</taxon>
        <taxon>Neoptera</taxon>
        <taxon>Paraneoptera</taxon>
        <taxon>Hemiptera</taxon>
        <taxon>Sternorrhyncha</taxon>
        <taxon>Coccoidea</taxon>
        <taxon>Coccidae</taxon>
        <taxon>Parthenolecanium</taxon>
    </lineage>
</organism>
<dbReference type="Proteomes" id="UP001367676">
    <property type="component" value="Unassembled WGS sequence"/>
</dbReference>
<dbReference type="EMBL" id="JBBCAQ010000014">
    <property type="protein sequence ID" value="KAK7598261.1"/>
    <property type="molecule type" value="Genomic_DNA"/>
</dbReference>
<gene>
    <name evidence="1" type="ORF">V9T40_006496</name>
</gene>
<proteinExistence type="predicted"/>
<dbReference type="AlphaFoldDB" id="A0AAN9TK17"/>
<protein>
    <submittedName>
        <fullName evidence="1">Uncharacterized protein</fullName>
    </submittedName>
</protein>
<comment type="caution">
    <text evidence="1">The sequence shown here is derived from an EMBL/GenBank/DDBJ whole genome shotgun (WGS) entry which is preliminary data.</text>
</comment>
<accession>A0AAN9TK17</accession>
<sequence length="131" mass="15578">MFYKMEEMVRNRALKINNKANSSLNSRNRDPLFNIFAEFVSNSNFNRPACCQTEKGNLRERVSERQTKEKERCFKAFQEPNKLDHCYHHTTITIITINHYLIIRLVLDTNGPPVQMTFRTKDNEFSSRFKL</sequence>
<evidence type="ECO:0000313" key="1">
    <source>
        <dbReference type="EMBL" id="KAK7598261.1"/>
    </source>
</evidence>
<keyword evidence="2" id="KW-1185">Reference proteome</keyword>
<reference evidence="1 2" key="1">
    <citation type="submission" date="2024-03" db="EMBL/GenBank/DDBJ databases">
        <title>Adaptation during the transition from Ophiocordyceps entomopathogen to insect associate is accompanied by gene loss and intensified selection.</title>
        <authorList>
            <person name="Ward C.M."/>
            <person name="Onetto C.A."/>
            <person name="Borneman A.R."/>
        </authorList>
    </citation>
    <scope>NUCLEOTIDE SEQUENCE [LARGE SCALE GENOMIC DNA]</scope>
    <source>
        <strain evidence="1">AWRI1</strain>
        <tissue evidence="1">Single Adult Female</tissue>
    </source>
</reference>
<evidence type="ECO:0000313" key="2">
    <source>
        <dbReference type="Proteomes" id="UP001367676"/>
    </source>
</evidence>